<reference evidence="1" key="1">
    <citation type="submission" date="2015-11" db="EMBL/GenBank/DDBJ databases">
        <title>De novo transcriptome assembly of four potential Pierce s Disease insect vectors from Arizona vineyards.</title>
        <authorList>
            <person name="Tassone E.E."/>
        </authorList>
    </citation>
    <scope>NUCLEOTIDE SEQUENCE</scope>
</reference>
<accession>A0A1B6HR11</accession>
<sequence length="134" mass="14812">LAQNLRYGQNNRGEDYYKATVVDDNGDVAVIFISENLSARLSTDGTHIHLDGTFKVVPSTPPSSQLLTLSAVYFDHVSYHIFCILSISCNNKGVSSESHININEPAYSNHEMASQTTSHGLVQGLKYPIKHLYL</sequence>
<dbReference type="AlphaFoldDB" id="A0A1B6HR11"/>
<organism evidence="1">
    <name type="scientific">Homalodisca liturata</name>
    <dbReference type="NCBI Taxonomy" id="320908"/>
    <lineage>
        <taxon>Eukaryota</taxon>
        <taxon>Metazoa</taxon>
        <taxon>Ecdysozoa</taxon>
        <taxon>Arthropoda</taxon>
        <taxon>Hexapoda</taxon>
        <taxon>Insecta</taxon>
        <taxon>Pterygota</taxon>
        <taxon>Neoptera</taxon>
        <taxon>Paraneoptera</taxon>
        <taxon>Hemiptera</taxon>
        <taxon>Auchenorrhyncha</taxon>
        <taxon>Membracoidea</taxon>
        <taxon>Cicadellidae</taxon>
        <taxon>Cicadellinae</taxon>
        <taxon>Proconiini</taxon>
        <taxon>Homalodisca</taxon>
    </lineage>
</organism>
<feature type="non-terminal residue" evidence="1">
    <location>
        <position position="1"/>
    </location>
</feature>
<feature type="non-terminal residue" evidence="1">
    <location>
        <position position="134"/>
    </location>
</feature>
<proteinExistence type="predicted"/>
<protein>
    <submittedName>
        <fullName evidence="1">Uncharacterized protein</fullName>
    </submittedName>
</protein>
<name>A0A1B6HR11_9HEMI</name>
<dbReference type="EMBL" id="GECU01030603">
    <property type="protein sequence ID" value="JAS77103.1"/>
    <property type="molecule type" value="Transcribed_RNA"/>
</dbReference>
<evidence type="ECO:0000313" key="1">
    <source>
        <dbReference type="EMBL" id="JAS77103.1"/>
    </source>
</evidence>
<gene>
    <name evidence="1" type="ORF">g.14449</name>
</gene>